<dbReference type="Pfam" id="PF06114">
    <property type="entry name" value="Peptidase_M78"/>
    <property type="match status" value="1"/>
</dbReference>
<proteinExistence type="predicted"/>
<dbReference type="EMBL" id="SNYJ01000008">
    <property type="protein sequence ID" value="TDQ39191.1"/>
    <property type="molecule type" value="Genomic_DNA"/>
</dbReference>
<gene>
    <name evidence="2" type="ORF">EV213_108143</name>
</gene>
<accession>A0A4R6TZW2</accession>
<dbReference type="InterPro" id="IPR010359">
    <property type="entry name" value="IrrE_HExxH"/>
</dbReference>
<feature type="domain" description="IrrE N-terminal-like" evidence="1">
    <location>
        <begin position="23"/>
        <end position="110"/>
    </location>
</feature>
<evidence type="ECO:0000313" key="3">
    <source>
        <dbReference type="Proteomes" id="UP000295632"/>
    </source>
</evidence>
<dbReference type="OrthoDB" id="9816277at2"/>
<reference evidence="2 3" key="1">
    <citation type="submission" date="2019-03" db="EMBL/GenBank/DDBJ databases">
        <title>Genomic Encyclopedia of Type Strains, Phase IV (KMG-IV): sequencing the most valuable type-strain genomes for metagenomic binning, comparative biology and taxonomic classification.</title>
        <authorList>
            <person name="Goeker M."/>
        </authorList>
    </citation>
    <scope>NUCLEOTIDE SEQUENCE [LARGE SCALE GENOMIC DNA]</scope>
    <source>
        <strain evidence="2 3">DSM 28697</strain>
    </source>
</reference>
<dbReference type="PANTHER" id="PTHR43236:SF1">
    <property type="entry name" value="BLL7220 PROTEIN"/>
    <property type="match status" value="1"/>
</dbReference>
<evidence type="ECO:0000259" key="1">
    <source>
        <dbReference type="Pfam" id="PF06114"/>
    </source>
</evidence>
<dbReference type="InterPro" id="IPR052345">
    <property type="entry name" value="Rad_response_metalloprotease"/>
</dbReference>
<dbReference type="Proteomes" id="UP000295632">
    <property type="component" value="Unassembled WGS sequence"/>
</dbReference>
<dbReference type="AlphaFoldDB" id="A0A4R6TZW2"/>
<sequence length="138" mass="15985">MKVKKGAQDLIDRFGTSCPFRLAEELGICVVFEDLGNILGYYSKHFRIQIIHINENTYEQQKKFICAHELGHAVLHPHSNTSFLKRQTYYSTDKIESEANAFAVDLLFAKESGDTIMVREMIEDYKIPKHVLNERGYK</sequence>
<protein>
    <submittedName>
        <fullName evidence="2">Uncharacterized protein DUF955</fullName>
    </submittedName>
</protein>
<evidence type="ECO:0000313" key="2">
    <source>
        <dbReference type="EMBL" id="TDQ39191.1"/>
    </source>
</evidence>
<name>A0A4R6TZW2_9BACI</name>
<organism evidence="2 3">
    <name type="scientific">Aureibacillus halotolerans</name>
    <dbReference type="NCBI Taxonomy" id="1508390"/>
    <lineage>
        <taxon>Bacteria</taxon>
        <taxon>Bacillati</taxon>
        <taxon>Bacillota</taxon>
        <taxon>Bacilli</taxon>
        <taxon>Bacillales</taxon>
        <taxon>Bacillaceae</taxon>
        <taxon>Aureibacillus</taxon>
    </lineage>
</organism>
<dbReference type="RefSeq" id="WP_133580625.1">
    <property type="nucleotide sequence ID" value="NZ_SNYJ01000008.1"/>
</dbReference>
<dbReference type="Gene3D" id="1.10.10.2910">
    <property type="match status" value="1"/>
</dbReference>
<dbReference type="PANTHER" id="PTHR43236">
    <property type="entry name" value="ANTITOXIN HIGA1"/>
    <property type="match status" value="1"/>
</dbReference>
<keyword evidence="3" id="KW-1185">Reference proteome</keyword>
<comment type="caution">
    <text evidence="2">The sequence shown here is derived from an EMBL/GenBank/DDBJ whole genome shotgun (WGS) entry which is preliminary data.</text>
</comment>